<name>A0A0L6UT70_9BASI</name>
<dbReference type="VEuPathDB" id="FungiDB:VP01_3856g1"/>
<protein>
    <submittedName>
        <fullName evidence="5">Uncharacterized protein</fullName>
    </submittedName>
</protein>
<organism evidence="5 6">
    <name type="scientific">Puccinia sorghi</name>
    <dbReference type="NCBI Taxonomy" id="27349"/>
    <lineage>
        <taxon>Eukaryota</taxon>
        <taxon>Fungi</taxon>
        <taxon>Dikarya</taxon>
        <taxon>Basidiomycota</taxon>
        <taxon>Pucciniomycotina</taxon>
        <taxon>Pucciniomycetes</taxon>
        <taxon>Pucciniales</taxon>
        <taxon>Pucciniaceae</taxon>
        <taxon>Puccinia</taxon>
    </lineage>
</organism>
<keyword evidence="2" id="KW-0677">Repeat</keyword>
<feature type="transmembrane region" description="Helical" evidence="3">
    <location>
        <begin position="506"/>
        <end position="530"/>
    </location>
</feature>
<dbReference type="InterPro" id="IPR015915">
    <property type="entry name" value="Kelch-typ_b-propeller"/>
</dbReference>
<evidence type="ECO:0000256" key="3">
    <source>
        <dbReference type="SAM" id="Phobius"/>
    </source>
</evidence>
<feature type="signal peptide" evidence="4">
    <location>
        <begin position="1"/>
        <end position="21"/>
    </location>
</feature>
<dbReference type="PANTHER" id="PTHR46228">
    <property type="entry name" value="KELCH DOMAIN-CONTAINING PROTEIN"/>
    <property type="match status" value="1"/>
</dbReference>
<keyword evidence="6" id="KW-1185">Reference proteome</keyword>
<dbReference type="PANTHER" id="PTHR46228:SF2">
    <property type="entry name" value="KELCH REPEAT PROTEIN (AFU_ORTHOLOGUE AFUA_4G14350)"/>
    <property type="match status" value="1"/>
</dbReference>
<sequence>MFPPSFLLSLFLFLCLSFSSSFYQTIAQSQPLPCQRWAHQTTISSTHSDDQSPSNPVLWIQGGELKSSPDQQNNTWTNALLSLDLSSSWNAGSPALSLVQKDNSNPYDPPAVALGALWPSPDGQELFLWGGQFADNPPVKPGPMNTFVYNIPNRSWRSINTTGDTILRPSEGASALVPGIGTNNAPMAYYFGGHLDWASVAGWSTSTPRVFLDSMVQLDLGSLSWTNYSSFTTASDTTFVNATVEGTPTIRADGTLTYVPSVGPSGQGILVAIGGGQNFQSLSQNSNRSIDNSALDVFDLSSKTWVKQATQGDIPSPRINHCSVRGTAKVNGNPIHQIFVYGGQVNNLLSPTSFDHVAHADYDSAFSPFRIQIVNGSSQSTEMYVLTIPGFTWTYIGDKLSSQPSARAGHTCDLIGSQMIVIGGYVASDLLCDSQSVYVFDTTSFNWKNTYTPGLPYKTPDMLAQMIGGTGIGHSTSGAGSALGGDGSHDPDVSTRYAQKSHSSSVGAIVGGVLSAIVVLLLIIFVWIMVKRKKQRKIDAARAATSLQAAQTMEKSTISHQPRASGLYLDSDGAARTSLGSEEVTSHSLSMALEKHFQLFPAASDDPEHVTEGFEPQFSTRLVPRQHLRVMNPESEGPSSSPS</sequence>
<comment type="caution">
    <text evidence="5">The sequence shown here is derived from an EMBL/GenBank/DDBJ whole genome shotgun (WGS) entry which is preliminary data.</text>
</comment>
<dbReference type="AlphaFoldDB" id="A0A0L6UT70"/>
<gene>
    <name evidence="5" type="ORF">VP01_3856g1</name>
</gene>
<accession>A0A0L6UT70</accession>
<evidence type="ECO:0000313" key="6">
    <source>
        <dbReference type="Proteomes" id="UP000037035"/>
    </source>
</evidence>
<dbReference type="OrthoDB" id="10251809at2759"/>
<evidence type="ECO:0000256" key="4">
    <source>
        <dbReference type="SAM" id="SignalP"/>
    </source>
</evidence>
<dbReference type="CDD" id="cd12087">
    <property type="entry name" value="TM_EGFR-like"/>
    <property type="match status" value="1"/>
</dbReference>
<evidence type="ECO:0000256" key="1">
    <source>
        <dbReference type="ARBA" id="ARBA00022441"/>
    </source>
</evidence>
<keyword evidence="1" id="KW-0880">Kelch repeat</keyword>
<proteinExistence type="predicted"/>
<keyword evidence="4" id="KW-0732">Signal</keyword>
<evidence type="ECO:0000313" key="5">
    <source>
        <dbReference type="EMBL" id="KNZ51699.1"/>
    </source>
</evidence>
<dbReference type="Gene3D" id="2.120.10.80">
    <property type="entry name" value="Kelch-type beta propeller"/>
    <property type="match status" value="1"/>
</dbReference>
<keyword evidence="3" id="KW-1133">Transmembrane helix</keyword>
<dbReference type="Pfam" id="PF24681">
    <property type="entry name" value="Kelch_KLHDC2_KLHL20_DRC7"/>
    <property type="match status" value="1"/>
</dbReference>
<keyword evidence="3" id="KW-0472">Membrane</keyword>
<dbReference type="InterPro" id="IPR011043">
    <property type="entry name" value="Gal_Oxase/kelch_b-propeller"/>
</dbReference>
<dbReference type="EMBL" id="LAVV01008897">
    <property type="protein sequence ID" value="KNZ51699.1"/>
    <property type="molecule type" value="Genomic_DNA"/>
</dbReference>
<keyword evidence="3" id="KW-0812">Transmembrane</keyword>
<reference evidence="5 6" key="1">
    <citation type="submission" date="2015-08" db="EMBL/GenBank/DDBJ databases">
        <title>Next Generation Sequencing and Analysis of the Genome of Puccinia sorghi L Schw, the Causal Agent of Maize Common Rust.</title>
        <authorList>
            <person name="Rochi L."/>
            <person name="Burguener G."/>
            <person name="Darino M."/>
            <person name="Turjanski A."/>
            <person name="Kreff E."/>
            <person name="Dieguez M.J."/>
            <person name="Sacco F."/>
        </authorList>
    </citation>
    <scope>NUCLEOTIDE SEQUENCE [LARGE SCALE GENOMIC DNA]</scope>
    <source>
        <strain evidence="5 6">RO10H11247</strain>
    </source>
</reference>
<dbReference type="SUPFAM" id="SSF50965">
    <property type="entry name" value="Galactose oxidase, central domain"/>
    <property type="match status" value="2"/>
</dbReference>
<dbReference type="Proteomes" id="UP000037035">
    <property type="component" value="Unassembled WGS sequence"/>
</dbReference>
<evidence type="ECO:0000256" key="2">
    <source>
        <dbReference type="ARBA" id="ARBA00022737"/>
    </source>
</evidence>
<dbReference type="STRING" id="27349.A0A0L6UT70"/>
<feature type="chain" id="PRO_5005567595" evidence="4">
    <location>
        <begin position="22"/>
        <end position="643"/>
    </location>
</feature>